<protein>
    <submittedName>
        <fullName evidence="3">SCP domain-containing protein</fullName>
    </submittedName>
</protein>
<organism evidence="2 3">
    <name type="scientific">Strongyloides papillosus</name>
    <name type="common">Intestinal threadworm</name>
    <dbReference type="NCBI Taxonomy" id="174720"/>
    <lineage>
        <taxon>Eukaryota</taxon>
        <taxon>Metazoa</taxon>
        <taxon>Ecdysozoa</taxon>
        <taxon>Nematoda</taxon>
        <taxon>Chromadorea</taxon>
        <taxon>Rhabditida</taxon>
        <taxon>Tylenchina</taxon>
        <taxon>Panagrolaimomorpha</taxon>
        <taxon>Strongyloidoidea</taxon>
        <taxon>Strongyloididae</taxon>
        <taxon>Strongyloides</taxon>
    </lineage>
</organism>
<dbReference type="Gene3D" id="3.40.33.10">
    <property type="entry name" value="CAP"/>
    <property type="match status" value="2"/>
</dbReference>
<keyword evidence="2" id="KW-1185">Reference proteome</keyword>
<evidence type="ECO:0000313" key="3">
    <source>
        <dbReference type="WBParaSite" id="SPAL_0000814000.1"/>
    </source>
</evidence>
<reference evidence="3" key="1">
    <citation type="submission" date="2017-02" db="UniProtKB">
        <authorList>
            <consortium name="WormBaseParasite"/>
        </authorList>
    </citation>
    <scope>IDENTIFICATION</scope>
</reference>
<evidence type="ECO:0000259" key="1">
    <source>
        <dbReference type="SMART" id="SM00198"/>
    </source>
</evidence>
<dbReference type="InterPro" id="IPR014044">
    <property type="entry name" value="CAP_dom"/>
</dbReference>
<dbReference type="AlphaFoldDB" id="A0A0N5BQH4"/>
<name>A0A0N5BQH4_STREA</name>
<dbReference type="Pfam" id="PF00188">
    <property type="entry name" value="CAP"/>
    <property type="match status" value="2"/>
</dbReference>
<dbReference type="Proteomes" id="UP000046392">
    <property type="component" value="Unplaced"/>
</dbReference>
<dbReference type="SMART" id="SM00198">
    <property type="entry name" value="SCP"/>
    <property type="match status" value="1"/>
</dbReference>
<dbReference type="InterPro" id="IPR001283">
    <property type="entry name" value="CRISP-related"/>
</dbReference>
<dbReference type="InterPro" id="IPR035940">
    <property type="entry name" value="CAP_sf"/>
</dbReference>
<sequence length="309" mass="36698">MNEYRLHHRGNLVRMEQRYTRLAESYLNLILTTSKTHIDRRILRYYVEIPYYFAPLIIKTWYDESKFYRYGTSVSITGTEHFTTIVWRSVKYVGFAVQEINDMIHFVAVFEPEPSGHYRSAVAYAHLINFRLKFCCGQNEYHEIPHELNILKKVGRCGFSNRIWRNFLNEINEYRLRHRAGIVKIKSEYTKLAEKYLNTILKTPKKYLNLRLLRNYVGIPFYFAPLIIKNWYDERKKYKYGTKVAIAGTEHFTAIVWRNVKHVGFAVQEKDDTIHFLAVFGPEPNGPKLFSSNVKGRSYFSSSRFLVKT</sequence>
<dbReference type="SUPFAM" id="SSF55797">
    <property type="entry name" value="PR-1-like"/>
    <property type="match status" value="2"/>
</dbReference>
<dbReference type="WBParaSite" id="SPAL_0000814000.1">
    <property type="protein sequence ID" value="SPAL_0000814000.1"/>
    <property type="gene ID" value="SPAL_0000814000"/>
</dbReference>
<dbReference type="PANTHER" id="PTHR10334">
    <property type="entry name" value="CYSTEINE-RICH SECRETORY PROTEIN-RELATED"/>
    <property type="match status" value="1"/>
</dbReference>
<accession>A0A0N5BQH4</accession>
<proteinExistence type="predicted"/>
<evidence type="ECO:0000313" key="2">
    <source>
        <dbReference type="Proteomes" id="UP000046392"/>
    </source>
</evidence>
<feature type="domain" description="SCP" evidence="1">
    <location>
        <begin position="162"/>
        <end position="288"/>
    </location>
</feature>